<comment type="caution">
    <text evidence="9">The sequence shown here is derived from an EMBL/GenBank/DDBJ whole genome shotgun (WGS) entry which is preliminary data.</text>
</comment>
<evidence type="ECO:0000256" key="3">
    <source>
        <dbReference type="ARBA" id="ARBA00022448"/>
    </source>
</evidence>
<feature type="transmembrane region" description="Helical" evidence="8">
    <location>
        <begin position="12"/>
        <end position="31"/>
    </location>
</feature>
<evidence type="ECO:0000256" key="6">
    <source>
        <dbReference type="ARBA" id="ARBA00022989"/>
    </source>
</evidence>
<keyword evidence="5 8" id="KW-0812">Transmembrane</keyword>
<keyword evidence="3" id="KW-0813">Transport</keyword>
<proteinExistence type="inferred from homology"/>
<dbReference type="Proteomes" id="UP001589733">
    <property type="component" value="Unassembled WGS sequence"/>
</dbReference>
<evidence type="ECO:0000256" key="1">
    <source>
        <dbReference type="ARBA" id="ARBA00004651"/>
    </source>
</evidence>
<name>A0ABV6AX09_9DEIO</name>
<keyword evidence="10" id="KW-1185">Reference proteome</keyword>
<evidence type="ECO:0000256" key="7">
    <source>
        <dbReference type="ARBA" id="ARBA00023136"/>
    </source>
</evidence>
<feature type="transmembrane region" description="Helical" evidence="8">
    <location>
        <begin position="37"/>
        <end position="62"/>
    </location>
</feature>
<keyword evidence="6 8" id="KW-1133">Transmembrane helix</keyword>
<reference evidence="9 10" key="1">
    <citation type="submission" date="2024-09" db="EMBL/GenBank/DDBJ databases">
        <authorList>
            <person name="Sun Q."/>
            <person name="Mori K."/>
        </authorList>
    </citation>
    <scope>NUCLEOTIDE SEQUENCE [LARGE SCALE GENOMIC DNA]</scope>
    <source>
        <strain evidence="9 10">JCM 13503</strain>
    </source>
</reference>
<comment type="similarity">
    <text evidence="2">Belongs to the AzlC family.</text>
</comment>
<comment type="subcellular location">
    <subcellularLocation>
        <location evidence="1">Cell membrane</location>
        <topology evidence="1">Multi-pass membrane protein</topology>
    </subcellularLocation>
</comment>
<evidence type="ECO:0000313" key="10">
    <source>
        <dbReference type="Proteomes" id="UP001589733"/>
    </source>
</evidence>
<evidence type="ECO:0000256" key="8">
    <source>
        <dbReference type="SAM" id="Phobius"/>
    </source>
</evidence>
<keyword evidence="7 8" id="KW-0472">Membrane</keyword>
<organism evidence="9 10">
    <name type="scientific">Deinococcus oregonensis</name>
    <dbReference type="NCBI Taxonomy" id="1805970"/>
    <lineage>
        <taxon>Bacteria</taxon>
        <taxon>Thermotogati</taxon>
        <taxon>Deinococcota</taxon>
        <taxon>Deinococci</taxon>
        <taxon>Deinococcales</taxon>
        <taxon>Deinococcaceae</taxon>
        <taxon>Deinococcus</taxon>
    </lineage>
</organism>
<accession>A0ABV6AX09</accession>
<evidence type="ECO:0000256" key="2">
    <source>
        <dbReference type="ARBA" id="ARBA00010735"/>
    </source>
</evidence>
<dbReference type="Pfam" id="PF03591">
    <property type="entry name" value="AzlC"/>
    <property type="match status" value="1"/>
</dbReference>
<evidence type="ECO:0000256" key="4">
    <source>
        <dbReference type="ARBA" id="ARBA00022475"/>
    </source>
</evidence>
<dbReference type="RefSeq" id="WP_380008214.1">
    <property type="nucleotide sequence ID" value="NZ_JBHLYR010000028.1"/>
</dbReference>
<dbReference type="EMBL" id="JBHLYR010000028">
    <property type="protein sequence ID" value="MFB9992054.1"/>
    <property type="molecule type" value="Genomic_DNA"/>
</dbReference>
<protein>
    <submittedName>
        <fullName evidence="9">AzlC family ABC transporter permease</fullName>
    </submittedName>
</protein>
<sequence>MQAGFTPAQSIAFSLIGYAGAAQLIASQLVASHTPTVLILLSTLIVNLRFALYSASMLPLFAGVPLPRRWLLAYGITDQAYAVTMGRPLTEPHPIAYYAGAAVLMWLTWQSGTAVGALLGARIPPHWPLDFAVPLSFIALLVPVLKSRPQVVAAGVSAVVAVAAHGLPFRLNLMVGAVCGVTAGYLLHRLQGKAA</sequence>
<gene>
    <name evidence="9" type="ORF">ACFFLM_08785</name>
</gene>
<evidence type="ECO:0000256" key="5">
    <source>
        <dbReference type="ARBA" id="ARBA00022692"/>
    </source>
</evidence>
<keyword evidence="4" id="KW-1003">Cell membrane</keyword>
<dbReference type="InterPro" id="IPR011606">
    <property type="entry name" value="Brnchd-chn_aa_trnsp_permease"/>
</dbReference>
<dbReference type="PANTHER" id="PTHR34979:SF1">
    <property type="entry name" value="INNER MEMBRANE PROTEIN YGAZ"/>
    <property type="match status" value="1"/>
</dbReference>
<dbReference type="PANTHER" id="PTHR34979">
    <property type="entry name" value="INNER MEMBRANE PROTEIN YGAZ"/>
    <property type="match status" value="1"/>
</dbReference>
<evidence type="ECO:0000313" key="9">
    <source>
        <dbReference type="EMBL" id="MFB9992054.1"/>
    </source>
</evidence>